<accession>A0ABM8ZNM7</accession>
<reference evidence="6" key="1">
    <citation type="submission" date="2021-12" db="EMBL/GenBank/DDBJ databases">
        <authorList>
            <person name="Rodrigo-Torres L."/>
            <person name="Arahal R. D."/>
            <person name="Lucena T."/>
        </authorList>
    </citation>
    <scope>NUCLEOTIDE SEQUENCE</scope>
    <source>
        <strain evidence="6">CECT 8226</strain>
    </source>
</reference>
<dbReference type="Pfam" id="PF12945">
    <property type="entry name" value="PilZNR"/>
    <property type="match status" value="1"/>
</dbReference>
<evidence type="ECO:0000259" key="4">
    <source>
        <dbReference type="Pfam" id="PF07238"/>
    </source>
</evidence>
<feature type="domain" description="Type III secretion system flagellar brake protein YcgR PilZN" evidence="5">
    <location>
        <begin position="32"/>
        <end position="121"/>
    </location>
</feature>
<feature type="domain" description="PilZ" evidence="4">
    <location>
        <begin position="129"/>
        <end position="231"/>
    </location>
</feature>
<dbReference type="RefSeq" id="WP_237486752.1">
    <property type="nucleotide sequence ID" value="NZ_CAKLCM010000003.1"/>
</dbReference>
<evidence type="ECO:0000313" key="6">
    <source>
        <dbReference type="EMBL" id="CAH0530237.1"/>
    </source>
</evidence>
<protein>
    <submittedName>
        <fullName evidence="6">Cyclic di-GMP binding protein</fullName>
    </submittedName>
</protein>
<keyword evidence="1" id="KW-0973">c-di-GMP</keyword>
<dbReference type="InterPro" id="IPR009926">
    <property type="entry name" value="T3SS_YcgR_PilZN"/>
</dbReference>
<gene>
    <name evidence="6" type="ORF">VHP8226_03915</name>
</gene>
<keyword evidence="7" id="KW-1185">Reference proteome</keyword>
<dbReference type="InterPro" id="IPR012349">
    <property type="entry name" value="Split_barrel_FMN-bd"/>
</dbReference>
<dbReference type="Pfam" id="PF07238">
    <property type="entry name" value="PilZ"/>
    <property type="match status" value="1"/>
</dbReference>
<evidence type="ECO:0000256" key="3">
    <source>
        <dbReference type="ARBA" id="ARBA00023143"/>
    </source>
</evidence>
<evidence type="ECO:0000256" key="1">
    <source>
        <dbReference type="ARBA" id="ARBA00022636"/>
    </source>
</evidence>
<dbReference type="Proteomes" id="UP000838160">
    <property type="component" value="Unassembled WGS sequence"/>
</dbReference>
<evidence type="ECO:0000313" key="7">
    <source>
        <dbReference type="Proteomes" id="UP000838160"/>
    </source>
</evidence>
<name>A0ABM8ZNM7_9VIBR</name>
<evidence type="ECO:0000256" key="2">
    <source>
        <dbReference type="ARBA" id="ARBA00022741"/>
    </source>
</evidence>
<organism evidence="6 7">
    <name type="scientific">Vibrio hippocampi</name>
    <dbReference type="NCBI Taxonomy" id="654686"/>
    <lineage>
        <taxon>Bacteria</taxon>
        <taxon>Pseudomonadati</taxon>
        <taxon>Pseudomonadota</taxon>
        <taxon>Gammaproteobacteria</taxon>
        <taxon>Vibrionales</taxon>
        <taxon>Vibrionaceae</taxon>
        <taxon>Vibrio</taxon>
    </lineage>
</organism>
<dbReference type="SUPFAM" id="SSF141371">
    <property type="entry name" value="PilZ domain-like"/>
    <property type="match status" value="2"/>
</dbReference>
<dbReference type="Gene3D" id="2.30.110.10">
    <property type="entry name" value="Electron Transport, Fmn-binding Protein, Chain A"/>
    <property type="match status" value="1"/>
</dbReference>
<sequence length="242" mass="26967">MAQDNTKQDSDTPIQRSAQTLNSTDALSLIEHGGDITITITTPVGTSFRCNSQFIGCHTDNKILIEIPNIDDSDVKYFFQEGFWLTIRAISQRGEGGVVQFRSQLMHIIEEPIRLLALSVPQSMQVTNLRKEPRYDLNLGGQLEVGERRVQCELRDMSKSGCRFILPALGKSLDIGQPVAIHVQSSAGKSRFFPPLSGLICNLQKFNHYIAYGIKFDTPGERNGKALLAQLKFDGTKLKLRS</sequence>
<keyword evidence="2" id="KW-0547">Nucleotide-binding</keyword>
<dbReference type="Gene3D" id="2.40.10.220">
    <property type="entry name" value="predicted glycosyltransferase like domains"/>
    <property type="match status" value="1"/>
</dbReference>
<proteinExistence type="predicted"/>
<dbReference type="InterPro" id="IPR009875">
    <property type="entry name" value="PilZ_domain"/>
</dbReference>
<evidence type="ECO:0000259" key="5">
    <source>
        <dbReference type="Pfam" id="PF12945"/>
    </source>
</evidence>
<comment type="caution">
    <text evidence="6">The sequence shown here is derived from an EMBL/GenBank/DDBJ whole genome shotgun (WGS) entry which is preliminary data.</text>
</comment>
<dbReference type="EMBL" id="CAKLCM010000003">
    <property type="protein sequence ID" value="CAH0530237.1"/>
    <property type="molecule type" value="Genomic_DNA"/>
</dbReference>
<keyword evidence="3" id="KW-0975">Bacterial flagellum</keyword>